<dbReference type="Proteomes" id="UP000053240">
    <property type="component" value="Unassembled WGS sequence"/>
</dbReference>
<dbReference type="Pfam" id="PF00817">
    <property type="entry name" value="IMS"/>
    <property type="match status" value="2"/>
</dbReference>
<keyword evidence="13" id="KW-0234">DNA repair</keyword>
<evidence type="ECO:0000256" key="9">
    <source>
        <dbReference type="ARBA" id="ARBA00022763"/>
    </source>
</evidence>
<keyword evidence="14" id="KW-0539">Nucleus</keyword>
<name>A0A194QR59_PAPMA</name>
<feature type="domain" description="UmuC" evidence="18">
    <location>
        <begin position="8"/>
        <end position="292"/>
    </location>
</feature>
<evidence type="ECO:0000259" key="18">
    <source>
        <dbReference type="PROSITE" id="PS50173"/>
    </source>
</evidence>
<dbReference type="GO" id="GO:0009411">
    <property type="term" value="P:response to UV"/>
    <property type="evidence" value="ECO:0007669"/>
    <property type="project" value="UniProtKB-ARBA"/>
</dbReference>
<keyword evidence="9" id="KW-0227">DNA damage</keyword>
<dbReference type="AlphaFoldDB" id="A0A194QR59"/>
<dbReference type="InterPro" id="IPR043502">
    <property type="entry name" value="DNA/RNA_pol_sf"/>
</dbReference>
<keyword evidence="11" id="KW-0862">Zinc</keyword>
<keyword evidence="10" id="KW-0863">Zinc-finger</keyword>
<evidence type="ECO:0000256" key="12">
    <source>
        <dbReference type="ARBA" id="ARBA00022842"/>
    </source>
</evidence>
<sequence>MDQENRIVTLIDMDCFYCQVEEKLNPELKGKPVAVVQYNPWKGGGIIAVNYVARAMGVSRHLRGDEAKEKCPEIQLPNVPCIRGKADLTKIIAVNYVARAMGVSRHLRGDEAKEKCPEIQLPNVPCIRGKADLTKYREAGKEVARVLQRFTPLFERASIDEAYLDITIPVQQRLQTLNVNTLKTAMVPNTFVLGYDSIEDFIAEVQGCSSDNIDFDYEQAKQLLVGATIVSEIRAAVFNETGYECSAGIAHNKIMAKLVCGMNKPNKQTVLPKHCIDILFESLPVKKVKSLGGKFGYNVCGTLKISKMGELQKFSKAELQNKFDEKNGLWLYNIARGIDLEPVQTRFNPKSIGCCKQFRGKTALTDLESIKKWFKELSDEIEERLEQDALETNRTPRQMVVSFSQQVNGRDISSSRSYNFLADDDLCAELFCQKALELLLDSTEGVRPKEGEPNRQLKAPIKFLGISVGKFEDHSDSKKIKKIKDYFSFASSVKEVPNENKETRSMKILEEKIVKKNEGKEHIFQKFFKSNLVSTSNTSIDTKDNIIIEQKDENALQSSLDKQESFFAKFLNSEQKNNTSGKASRIDEIRPPSPNCNVINSGEASNDTDYSGSTIDMEINKSISLFEDDPLDIDRVSSMRQLLNKSNLTEEITNDTNPSRDNKVENNEAKNLESFKCPDCGKIIDINMIDTHADYHLALKLREEERELRRKEVIEKNKDKKIVSDKNNAKATPVRETSKIKPIPDQAKKIEGVSIASYFMKIDDNLPTETCTECGKKLPMDKFGEHLDFHAAQKLSRELNNKIVKSNNVENSAKRKRNSGSPVKKPKVQCKSIDLFFR</sequence>
<dbReference type="EMBL" id="KQ461175">
    <property type="protein sequence ID" value="KPJ07977.1"/>
    <property type="molecule type" value="Genomic_DNA"/>
</dbReference>
<evidence type="ECO:0000256" key="16">
    <source>
        <dbReference type="ARBA" id="ARBA00049244"/>
    </source>
</evidence>
<evidence type="ECO:0000256" key="14">
    <source>
        <dbReference type="ARBA" id="ARBA00023242"/>
    </source>
</evidence>
<comment type="similarity">
    <text evidence="4">Belongs to the DNA polymerase type-Y family.</text>
</comment>
<dbReference type="GO" id="GO:0005657">
    <property type="term" value="C:replication fork"/>
    <property type="evidence" value="ECO:0007669"/>
    <property type="project" value="TreeGrafter"/>
</dbReference>
<dbReference type="GO" id="GO:0003887">
    <property type="term" value="F:DNA-directed DNA polymerase activity"/>
    <property type="evidence" value="ECO:0007669"/>
    <property type="project" value="UniProtKB-EC"/>
</dbReference>
<evidence type="ECO:0000256" key="1">
    <source>
        <dbReference type="ARBA" id="ARBA00001936"/>
    </source>
</evidence>
<organism evidence="20 21">
    <name type="scientific">Papilio machaon</name>
    <name type="common">Old World swallowtail butterfly</name>
    <dbReference type="NCBI Taxonomy" id="76193"/>
    <lineage>
        <taxon>Eukaryota</taxon>
        <taxon>Metazoa</taxon>
        <taxon>Ecdysozoa</taxon>
        <taxon>Arthropoda</taxon>
        <taxon>Hexapoda</taxon>
        <taxon>Insecta</taxon>
        <taxon>Pterygota</taxon>
        <taxon>Neoptera</taxon>
        <taxon>Endopterygota</taxon>
        <taxon>Lepidoptera</taxon>
        <taxon>Glossata</taxon>
        <taxon>Ditrysia</taxon>
        <taxon>Papilionoidea</taxon>
        <taxon>Papilionidae</taxon>
        <taxon>Papilioninae</taxon>
        <taxon>Papilio</taxon>
    </lineage>
</organism>
<dbReference type="SUPFAM" id="SSF56672">
    <property type="entry name" value="DNA/RNA polymerases"/>
    <property type="match status" value="2"/>
</dbReference>
<keyword evidence="6" id="KW-0808">Transferase</keyword>
<keyword evidence="7" id="KW-0548">Nucleotidyltransferase</keyword>
<dbReference type="InParanoid" id="A0A194QR59"/>
<dbReference type="GO" id="GO:0035861">
    <property type="term" value="C:site of double-strand break"/>
    <property type="evidence" value="ECO:0007669"/>
    <property type="project" value="TreeGrafter"/>
</dbReference>
<evidence type="ECO:0000256" key="5">
    <source>
        <dbReference type="ARBA" id="ARBA00012417"/>
    </source>
</evidence>
<evidence type="ECO:0000256" key="11">
    <source>
        <dbReference type="ARBA" id="ARBA00022833"/>
    </source>
</evidence>
<dbReference type="GO" id="GO:0042276">
    <property type="term" value="P:error-prone translesion synthesis"/>
    <property type="evidence" value="ECO:0007669"/>
    <property type="project" value="TreeGrafter"/>
</dbReference>
<reference evidence="20 21" key="1">
    <citation type="journal article" date="2015" name="Nat. Commun.">
        <title>Outbred genome sequencing and CRISPR/Cas9 gene editing in butterflies.</title>
        <authorList>
            <person name="Li X."/>
            <person name="Fan D."/>
            <person name="Zhang W."/>
            <person name="Liu G."/>
            <person name="Zhang L."/>
            <person name="Zhao L."/>
            <person name="Fang X."/>
            <person name="Chen L."/>
            <person name="Dong Y."/>
            <person name="Chen Y."/>
            <person name="Ding Y."/>
            <person name="Zhao R."/>
            <person name="Feng M."/>
            <person name="Zhu Y."/>
            <person name="Feng Y."/>
            <person name="Jiang X."/>
            <person name="Zhu D."/>
            <person name="Xiang H."/>
            <person name="Feng X."/>
            <person name="Li S."/>
            <person name="Wang J."/>
            <person name="Zhang G."/>
            <person name="Kronforst M.R."/>
            <person name="Wang W."/>
        </authorList>
    </citation>
    <scope>NUCLEOTIDE SEQUENCE [LARGE SCALE GENOMIC DNA]</scope>
    <source>
        <strain evidence="20">Ya'a_city_454_Pm</strain>
        <tissue evidence="20">Whole body</tissue>
    </source>
</reference>
<dbReference type="STRING" id="76193.A0A194QR59"/>
<gene>
    <name evidence="20" type="ORF">RR48_12819</name>
</gene>
<dbReference type="InterPro" id="IPR052230">
    <property type="entry name" value="DNA_polymerase_eta"/>
</dbReference>
<evidence type="ECO:0000313" key="21">
    <source>
        <dbReference type="Proteomes" id="UP000053240"/>
    </source>
</evidence>
<protein>
    <recommendedName>
        <fullName evidence="15">DNA polymerase eta</fullName>
        <ecNumber evidence="5">2.7.7.7</ecNumber>
    </recommendedName>
</protein>
<dbReference type="SUPFAM" id="SSF100879">
    <property type="entry name" value="Lesion bypass DNA polymerase (Y-family), little finger domain"/>
    <property type="match status" value="1"/>
</dbReference>
<dbReference type="GO" id="GO:0005634">
    <property type="term" value="C:nucleus"/>
    <property type="evidence" value="ECO:0007669"/>
    <property type="project" value="UniProtKB-SubCell"/>
</dbReference>
<dbReference type="FunCoup" id="A0A194QR59">
    <property type="interactions" value="1408"/>
</dbReference>
<feature type="compositionally biased region" description="Polar residues" evidence="17">
    <location>
        <begin position="595"/>
        <end position="612"/>
    </location>
</feature>
<evidence type="ECO:0000256" key="10">
    <source>
        <dbReference type="ARBA" id="ARBA00022771"/>
    </source>
</evidence>
<dbReference type="FunFam" id="1.10.150.20:FF:000014">
    <property type="entry name" value="Polymerase (DNA directed), eta"/>
    <property type="match status" value="1"/>
</dbReference>
<dbReference type="PIRSF" id="PIRSF036603">
    <property type="entry name" value="DPol_eta"/>
    <property type="match status" value="1"/>
</dbReference>
<keyword evidence="8" id="KW-0479">Metal-binding</keyword>
<dbReference type="Pfam" id="PF11799">
    <property type="entry name" value="IMS_C"/>
    <property type="match status" value="1"/>
</dbReference>
<dbReference type="InterPro" id="IPR036775">
    <property type="entry name" value="DNA_pol_Y-fam_lit_finger_sf"/>
</dbReference>
<dbReference type="GO" id="GO:0006281">
    <property type="term" value="P:DNA repair"/>
    <property type="evidence" value="ECO:0007669"/>
    <property type="project" value="UniProtKB-KW"/>
</dbReference>
<evidence type="ECO:0000256" key="2">
    <source>
        <dbReference type="ARBA" id="ARBA00001946"/>
    </source>
</evidence>
<accession>A0A194QR59</accession>
<evidence type="ECO:0000259" key="19">
    <source>
        <dbReference type="PROSITE" id="PS51907"/>
    </source>
</evidence>
<comment type="cofactor">
    <cofactor evidence="2">
        <name>Mg(2+)</name>
        <dbReference type="ChEBI" id="CHEBI:18420"/>
    </cofactor>
</comment>
<dbReference type="Gene3D" id="1.10.150.20">
    <property type="entry name" value="5' to 3' exonuclease, C-terminal subdomain"/>
    <property type="match status" value="1"/>
</dbReference>
<keyword evidence="21" id="KW-1185">Reference proteome</keyword>
<feature type="domain" description="UBZ3-type" evidence="19">
    <location>
        <begin position="670"/>
        <end position="704"/>
    </location>
</feature>
<evidence type="ECO:0000256" key="3">
    <source>
        <dbReference type="ARBA" id="ARBA00004123"/>
    </source>
</evidence>
<dbReference type="Pfam" id="PF21704">
    <property type="entry name" value="POLH-Rev1_HhH"/>
    <property type="match status" value="1"/>
</dbReference>
<dbReference type="PANTHER" id="PTHR45873:SF1">
    <property type="entry name" value="DNA POLYMERASE ETA"/>
    <property type="match status" value="1"/>
</dbReference>
<keyword evidence="12" id="KW-0460">Magnesium</keyword>
<dbReference type="InterPro" id="IPR041298">
    <property type="entry name" value="UBZ3"/>
</dbReference>
<comment type="subcellular location">
    <subcellularLocation>
        <location evidence="3">Nucleus</location>
    </subcellularLocation>
</comment>
<proteinExistence type="inferred from homology"/>
<dbReference type="InterPro" id="IPR001126">
    <property type="entry name" value="UmuC"/>
</dbReference>
<feature type="domain" description="UBZ3-type" evidence="19">
    <location>
        <begin position="764"/>
        <end position="798"/>
    </location>
</feature>
<dbReference type="EC" id="2.7.7.7" evidence="5"/>
<evidence type="ECO:0000256" key="13">
    <source>
        <dbReference type="ARBA" id="ARBA00023204"/>
    </source>
</evidence>
<dbReference type="FunFam" id="3.40.1170.60:FF:000003">
    <property type="entry name" value="DNA polymerase eta"/>
    <property type="match status" value="1"/>
</dbReference>
<evidence type="ECO:0000256" key="15">
    <source>
        <dbReference type="ARBA" id="ARBA00044975"/>
    </source>
</evidence>
<dbReference type="InterPro" id="IPR043128">
    <property type="entry name" value="Rev_trsase/Diguanyl_cyclase"/>
</dbReference>
<dbReference type="Pfam" id="PF18439">
    <property type="entry name" value="zf_UBZ"/>
    <property type="match status" value="2"/>
</dbReference>
<dbReference type="PROSITE" id="PS50173">
    <property type="entry name" value="UMUC"/>
    <property type="match status" value="1"/>
</dbReference>
<dbReference type="GO" id="GO:0008270">
    <property type="term" value="F:zinc ion binding"/>
    <property type="evidence" value="ECO:0007669"/>
    <property type="project" value="UniProtKB-KW"/>
</dbReference>
<evidence type="ECO:0000256" key="17">
    <source>
        <dbReference type="SAM" id="MobiDB-lite"/>
    </source>
</evidence>
<feature type="compositionally biased region" description="Basic residues" evidence="17">
    <location>
        <begin position="814"/>
        <end position="827"/>
    </location>
</feature>
<comment type="cofactor">
    <cofactor evidence="1">
        <name>Mn(2+)</name>
        <dbReference type="ChEBI" id="CHEBI:29035"/>
    </cofactor>
</comment>
<comment type="catalytic activity">
    <reaction evidence="16">
        <text>DNA(n) + a 2'-deoxyribonucleoside 5'-triphosphate = DNA(n+1) + diphosphate</text>
        <dbReference type="Rhea" id="RHEA:22508"/>
        <dbReference type="Rhea" id="RHEA-COMP:17339"/>
        <dbReference type="Rhea" id="RHEA-COMP:17340"/>
        <dbReference type="ChEBI" id="CHEBI:33019"/>
        <dbReference type="ChEBI" id="CHEBI:61560"/>
        <dbReference type="ChEBI" id="CHEBI:173112"/>
        <dbReference type="EC" id="2.7.7.7"/>
    </reaction>
</comment>
<evidence type="ECO:0000256" key="4">
    <source>
        <dbReference type="ARBA" id="ARBA00010945"/>
    </source>
</evidence>
<dbReference type="InterPro" id="IPR017961">
    <property type="entry name" value="DNA_pol_Y-fam_little_finger"/>
</dbReference>
<feature type="region of interest" description="Disordered" evidence="17">
    <location>
        <begin position="800"/>
        <end position="827"/>
    </location>
</feature>
<dbReference type="PROSITE" id="PS51907">
    <property type="entry name" value="ZF_UBZ3"/>
    <property type="match status" value="2"/>
</dbReference>
<evidence type="ECO:0000256" key="7">
    <source>
        <dbReference type="ARBA" id="ARBA00022695"/>
    </source>
</evidence>
<evidence type="ECO:0000256" key="6">
    <source>
        <dbReference type="ARBA" id="ARBA00022679"/>
    </source>
</evidence>
<evidence type="ECO:0000313" key="20">
    <source>
        <dbReference type="EMBL" id="KPJ07977.1"/>
    </source>
</evidence>
<dbReference type="GO" id="GO:0003684">
    <property type="term" value="F:damaged DNA binding"/>
    <property type="evidence" value="ECO:0007669"/>
    <property type="project" value="InterPro"/>
</dbReference>
<evidence type="ECO:0000256" key="8">
    <source>
        <dbReference type="ARBA" id="ARBA00022723"/>
    </source>
</evidence>
<dbReference type="Gene3D" id="3.30.70.270">
    <property type="match status" value="1"/>
</dbReference>
<feature type="region of interest" description="Disordered" evidence="17">
    <location>
        <begin position="577"/>
        <end position="612"/>
    </location>
</feature>
<dbReference type="PANTHER" id="PTHR45873">
    <property type="entry name" value="DNA POLYMERASE ETA"/>
    <property type="match status" value="1"/>
</dbReference>
<dbReference type="Gene3D" id="3.30.1490.100">
    <property type="entry name" value="DNA polymerase, Y-family, little finger domain"/>
    <property type="match status" value="1"/>
</dbReference>
<dbReference type="Gene3D" id="3.40.1170.60">
    <property type="match status" value="2"/>
</dbReference>